<feature type="coiled-coil region" evidence="1">
    <location>
        <begin position="1761"/>
        <end position="1788"/>
    </location>
</feature>
<proteinExistence type="predicted"/>
<gene>
    <name evidence="3" type="ORF">RS030_213330</name>
</gene>
<dbReference type="GO" id="GO:0016192">
    <property type="term" value="P:vesicle-mediated transport"/>
    <property type="evidence" value="ECO:0007669"/>
    <property type="project" value="UniProtKB-ARBA"/>
</dbReference>
<dbReference type="Gene3D" id="1.10.220.20">
    <property type="match status" value="1"/>
</dbReference>
<organism evidence="3 4">
    <name type="scientific">Cryptosporidium xiaoi</name>
    <dbReference type="NCBI Taxonomy" id="659607"/>
    <lineage>
        <taxon>Eukaryota</taxon>
        <taxon>Sar</taxon>
        <taxon>Alveolata</taxon>
        <taxon>Apicomplexa</taxon>
        <taxon>Conoidasida</taxon>
        <taxon>Coccidia</taxon>
        <taxon>Eucoccidiorida</taxon>
        <taxon>Eimeriorina</taxon>
        <taxon>Cryptosporidiidae</taxon>
        <taxon>Cryptosporidium</taxon>
    </lineage>
</organism>
<dbReference type="GO" id="GO:0005737">
    <property type="term" value="C:cytoplasm"/>
    <property type="evidence" value="ECO:0007669"/>
    <property type="project" value="UniProtKB-ARBA"/>
</dbReference>
<reference evidence="3 4" key="1">
    <citation type="submission" date="2023-10" db="EMBL/GenBank/DDBJ databases">
        <title>Comparative genomics analysis reveals potential genetic determinants of host preference in Cryptosporidium xiaoi.</title>
        <authorList>
            <person name="Xiao L."/>
            <person name="Li J."/>
        </authorList>
    </citation>
    <scope>NUCLEOTIDE SEQUENCE [LARGE SCALE GENOMIC DNA]</scope>
    <source>
        <strain evidence="3 4">52996</strain>
    </source>
</reference>
<dbReference type="GO" id="GO:0012505">
    <property type="term" value="C:endomembrane system"/>
    <property type="evidence" value="ECO:0007669"/>
    <property type="project" value="UniProtKB-ARBA"/>
</dbReference>
<accession>A0AAV9Y388</accession>
<dbReference type="GO" id="GO:0005085">
    <property type="term" value="F:guanyl-nucleotide exchange factor activity"/>
    <property type="evidence" value="ECO:0007669"/>
    <property type="project" value="InterPro"/>
</dbReference>
<protein>
    <submittedName>
        <fullName evidence="3">Large Sec7 domain containing</fullName>
    </submittedName>
</protein>
<dbReference type="InterPro" id="IPR023394">
    <property type="entry name" value="Sec7_C_sf"/>
</dbReference>
<name>A0AAV9Y388_9CRYT</name>
<evidence type="ECO:0000313" key="3">
    <source>
        <dbReference type="EMBL" id="KAK6589306.1"/>
    </source>
</evidence>
<dbReference type="CDD" id="cd00171">
    <property type="entry name" value="Sec7"/>
    <property type="match status" value="1"/>
</dbReference>
<evidence type="ECO:0000256" key="1">
    <source>
        <dbReference type="SAM" id="Coils"/>
    </source>
</evidence>
<sequence>MFINILKSIQKFAYSSRKYKDLETVTSHCIDKLKLFVGLEILRNSEINHSNIELDASLDLKDYLDRPTDVEIRSILTFVEKRKNGELDFKEYDGYLDIIYPYIVSPIYKSCKQYTNQKLITIALDGIQKLVSCERFRSISVDISTFYGCSELVLQNNNIMNGLEFLTKLLVELYENVEDDSTKIHTIKVLLLIIEININYFDCIIFYSIILTLFNIYSNTIDTGVKNSSSSVLIQIIEFFFNRSLEQNNEYIEKYFMLLIETIYTLSMTNDISSINKHANSREIERLKLIIPLEMKVESCKFIEIENNFFKFAHNNIDLDQKVCKIRSIGLEALILVYKRYFGSVSCENNTYISKCINKVKHVHMFCILKNTILNDSNIRINSLKLWSLSNHIDNLINFHGIYISKCIIGLFDCNLVELPEKLTIINILFNKLVDNEILFSFLFREYDLNLNNENLILKLFNLLTNILIEDISNKTNTKALQEVAFKLMIRILLVLKNILSQFNNIKSVNNDDNIILMKKYLMNEYLNDFNNGEYNKSIELLFDSGILEDKSELTIAKLLISNKYISKVAVGDYLSLPNKVNSDVLKEYCNLFSFKGHSLDYSLYIFLSNFHLPGEAQKIDRIIEQFSIKYYNDNLDLFPNKDSVYIIAFSLMILHTDAHNKEIKNDHRMTKNDFIRNNNELLVSSNYPIDFLEIYYDNITLNEWIFEYYRDQAVVVFPFFEYFINYINNIDITSRDNGNGEFQIKILSHKLYKKIINLLINNNDKENNNLLSKIYGKIKERYETLYFSNELTQELIYWKIIPNSSNQSINDNLLKKKISLNNENGQLNNSGVYYDGIKFNKILKSSQSSNTLQPSNSINQNTNTKWSSTMKVTDSKNRDINSIYQTCITNIIISVINGNNNELNENNSNYILLSKTLCSYITEMISNIDFWIYINKDFLINWITIIKLIIEISIILNMEPCYTINMVILSYLTNIVTLPINYNDLFFSDIDINNDLFINNYCDDKKMSDNFPRNLFFSEFDSNICSNNIETKDFKLIANALKTHLHIMNKIDVKRHNSSDQTGANLLSIINSENYTSQLLLSDPNIFAIKCILDVTNSYGDRFTCLFWLIAIEIISQIDRYYYIKTLQKSNEYGNIDNFDLNKMILNQGKDIKEVIDFLNISKIRNSNIKEQYNNSTYIQSTKSIRSIFSITKNTISNSQFENTNNNNNKEFADNIPIADSKSSQIIKSYIYLRNSICHNNLWCNEVKSENQIVLEDENILWVDNEIYSYLQSQFSVSSLRKIEKYNSEIIIGNFSIYEKIENIFALNILNKGNKYLIRDFFMGLLFNAINQVLYSFKKVTGLFLFHDIFEIMGLLIDSGYHNSFYEVILWDDYFIPYFYSKTIQLLDNNSLKIVLNLVRDFIIKLLNSSNNFIRNNTYDKSNNKNKIVFVSRENSLKNTLTQNNIFLCINLDNNVNNRSYSCFYLFKYVLDNVLAKNSVNASISLIELMVDILSKMITQCDSIMYYNTMDFKDILDIYNNISYIILRNTDGCLDKDEVVLNNEMDIFSNITASIISINDFVFILDINLSIVMVNTLINILKLSIGRNNRLVSDINDYLIYIFYLMIKNTYDAEVKVLIQERNVVNNYLLSNKDDCGNRCFNSEIHKVFTGCLREYLLFVTRSYVIENNYIDLYYYNLTNISKIMHYWLKISLKSKLIEDTLFVYNLIYELFNSISLCSSINIKECDGHNRKYSCLINKLANNYSNSENNYGFKQNSINNNIIDGKNEDLEDEYDEEECDEEDDFENYFVDDETDINFIQHTNYNSIGTDKSNFEVTNKKHQLYNSQLTLTNTDDMEEKNSYNSRNTFSLLENKIEEMNKVLNTEDCKNQLITDEILESGFYLKMGNIDFEKKKAPKVITTKYNIYKILEYYILCLNINVVKSLFKDWLNINNKIILLNNINMFNREDIRIQFKLFIVYFRLIDKNRKLFGYDEWKLIIESFSELIMRFTNNILESERMYFVTEDVDNNNVKDGTDNNYETRRSSIDDLLVNYRGEKFSEGSKNSEVDDYYYTKKRSNIESFFKSVFFQRKKYYSDSKRIKNYDDSDINMLKKRNVEKRLANLRVLLKKNWRCYSHKHIKNTYDQDMYNSYNKLRENIEELINTSIKEGVQEYSFGNDSSNILNKPYCIQDLYSTVLVMYKLLVNWFFIDLKNINGNSNSSCDSDNDFHQEIYKVITKSLGFLNSTLAKKLNFVKYDLYQYNLYLIQTIQLYTIMGFLNYVGDTQEFYVNSLVDYIKYINSEYMSLEDRSRKYSSISKYDIMVNDKNNNYVSNDKIVNSNHYYFNSCYDLLLYNKIELKNIYYVSLFNLLNTNILPKFVIDKPIFQRTLLDLTLVGNKQLEMLSKHIITRCYDGDDTTSNTYSNSNSALEIKTELKKNENSGNCDYNNSNSSVVNSFNISADIHSNENNGNERRKYMK</sequence>
<dbReference type="Gene3D" id="1.10.1000.11">
    <property type="entry name" value="Arf Nucleotide-binding Site Opener,domain 2"/>
    <property type="match status" value="1"/>
</dbReference>
<dbReference type="InterPro" id="IPR000904">
    <property type="entry name" value="Sec7_dom"/>
</dbReference>
<dbReference type="PANTHER" id="PTHR10663:SF388">
    <property type="entry name" value="GOLGI-SPECIFIC BREFELDIN A-RESISTANCE GUANINE NUCLEOTIDE EXCHANGE FACTOR 1"/>
    <property type="match status" value="1"/>
</dbReference>
<dbReference type="SUPFAM" id="SSF48425">
    <property type="entry name" value="Sec7 domain"/>
    <property type="match status" value="1"/>
</dbReference>
<keyword evidence="4" id="KW-1185">Reference proteome</keyword>
<dbReference type="PANTHER" id="PTHR10663">
    <property type="entry name" value="GUANYL-NUCLEOTIDE EXCHANGE FACTOR"/>
    <property type="match status" value="1"/>
</dbReference>
<dbReference type="Proteomes" id="UP001311799">
    <property type="component" value="Unassembled WGS sequence"/>
</dbReference>
<evidence type="ECO:0000313" key="4">
    <source>
        <dbReference type="Proteomes" id="UP001311799"/>
    </source>
</evidence>
<evidence type="ECO:0000259" key="2">
    <source>
        <dbReference type="PROSITE" id="PS50190"/>
    </source>
</evidence>
<dbReference type="EMBL" id="JAWDEY010000013">
    <property type="protein sequence ID" value="KAK6589306.1"/>
    <property type="molecule type" value="Genomic_DNA"/>
</dbReference>
<dbReference type="Pfam" id="PF01369">
    <property type="entry name" value="Sec7"/>
    <property type="match status" value="1"/>
</dbReference>
<dbReference type="GO" id="GO:0032012">
    <property type="term" value="P:regulation of ARF protein signal transduction"/>
    <property type="evidence" value="ECO:0007669"/>
    <property type="project" value="InterPro"/>
</dbReference>
<feature type="domain" description="SEC7" evidence="2">
    <location>
        <begin position="519"/>
        <end position="703"/>
    </location>
</feature>
<dbReference type="SMART" id="SM00222">
    <property type="entry name" value="Sec7"/>
    <property type="match status" value="1"/>
</dbReference>
<keyword evidence="1" id="KW-0175">Coiled coil</keyword>
<dbReference type="InterPro" id="IPR035999">
    <property type="entry name" value="Sec7_dom_sf"/>
</dbReference>
<dbReference type="PROSITE" id="PS50190">
    <property type="entry name" value="SEC7"/>
    <property type="match status" value="1"/>
</dbReference>
<comment type="caution">
    <text evidence="3">The sequence shown here is derived from an EMBL/GenBank/DDBJ whole genome shotgun (WGS) entry which is preliminary data.</text>
</comment>